<proteinExistence type="inferred from homology"/>
<dbReference type="VEuPathDB" id="AmoebaDB:DDB_G0282017"/>
<keyword evidence="3" id="KW-1185">Reference proteome</keyword>
<dbReference type="eggNOG" id="KOG1302">
    <property type="taxonomic scope" value="Eukaryota"/>
</dbReference>
<dbReference type="InterPro" id="IPR036045">
    <property type="entry name" value="Sec1-like_sf"/>
</dbReference>
<organism evidence="2 3">
    <name type="scientific">Dictyostelium discoideum</name>
    <name type="common">Social amoeba</name>
    <dbReference type="NCBI Taxonomy" id="44689"/>
    <lineage>
        <taxon>Eukaryota</taxon>
        <taxon>Amoebozoa</taxon>
        <taxon>Evosea</taxon>
        <taxon>Eumycetozoa</taxon>
        <taxon>Dictyostelia</taxon>
        <taxon>Dictyosteliales</taxon>
        <taxon>Dictyosteliaceae</taxon>
        <taxon>Dictyostelium</taxon>
    </lineage>
</organism>
<dbReference type="InterPro" id="IPR043155">
    <property type="entry name" value="VPS33_dom3b"/>
</dbReference>
<reference evidence="2 3" key="1">
    <citation type="journal article" date="2005" name="Nature">
        <title>The genome of the social amoeba Dictyostelium discoideum.</title>
        <authorList>
            <consortium name="The Dictyostelium discoideum Sequencing Consortium"/>
            <person name="Eichinger L."/>
            <person name="Pachebat J.A."/>
            <person name="Glockner G."/>
            <person name="Rajandream M.A."/>
            <person name="Sucgang R."/>
            <person name="Berriman M."/>
            <person name="Song J."/>
            <person name="Olsen R."/>
            <person name="Szafranski K."/>
            <person name="Xu Q."/>
            <person name="Tunggal B."/>
            <person name="Kummerfeld S."/>
            <person name="Madera M."/>
            <person name="Konfortov B.A."/>
            <person name="Rivero F."/>
            <person name="Bankier A.T."/>
            <person name="Lehmann R."/>
            <person name="Hamlin N."/>
            <person name="Davies R."/>
            <person name="Gaudet P."/>
            <person name="Fey P."/>
            <person name="Pilcher K."/>
            <person name="Chen G."/>
            <person name="Saunders D."/>
            <person name="Sodergren E."/>
            <person name="Davis P."/>
            <person name="Kerhornou A."/>
            <person name="Nie X."/>
            <person name="Hall N."/>
            <person name="Anjard C."/>
            <person name="Hemphill L."/>
            <person name="Bason N."/>
            <person name="Farbrother P."/>
            <person name="Desany B."/>
            <person name="Just E."/>
            <person name="Morio T."/>
            <person name="Rost R."/>
            <person name="Churcher C."/>
            <person name="Cooper J."/>
            <person name="Haydock S."/>
            <person name="van Driessche N."/>
            <person name="Cronin A."/>
            <person name="Goodhead I."/>
            <person name="Muzny D."/>
            <person name="Mourier T."/>
            <person name="Pain A."/>
            <person name="Lu M."/>
            <person name="Harper D."/>
            <person name="Lindsay R."/>
            <person name="Hauser H."/>
            <person name="James K."/>
            <person name="Quiles M."/>
            <person name="Madan Babu M."/>
            <person name="Saito T."/>
            <person name="Buchrieser C."/>
            <person name="Wardroper A."/>
            <person name="Felder M."/>
            <person name="Thangavelu M."/>
            <person name="Johnson D."/>
            <person name="Knights A."/>
            <person name="Loulseged H."/>
            <person name="Mungall K."/>
            <person name="Oliver K."/>
            <person name="Price C."/>
            <person name="Quail M.A."/>
            <person name="Urushihara H."/>
            <person name="Hernandez J."/>
            <person name="Rabbinowitsch E."/>
            <person name="Steffen D."/>
            <person name="Sanders M."/>
            <person name="Ma J."/>
            <person name="Kohara Y."/>
            <person name="Sharp S."/>
            <person name="Simmonds M."/>
            <person name="Spiegler S."/>
            <person name="Tivey A."/>
            <person name="Sugano S."/>
            <person name="White B."/>
            <person name="Walker D."/>
            <person name="Woodward J."/>
            <person name="Winckler T."/>
            <person name="Tanaka Y."/>
            <person name="Shaulsky G."/>
            <person name="Schleicher M."/>
            <person name="Weinstock G."/>
            <person name="Rosenthal A."/>
            <person name="Cox E.C."/>
            <person name="Chisholm R.L."/>
            <person name="Gibbs R."/>
            <person name="Loomis W.F."/>
            <person name="Platzer M."/>
            <person name="Kay R.R."/>
            <person name="Williams J."/>
            <person name="Dear P.H."/>
            <person name="Noegel A.A."/>
            <person name="Barrell B."/>
            <person name="Kuspa A."/>
        </authorList>
    </citation>
    <scope>NUCLEOTIDE SEQUENCE [LARGE SCALE GENOMIC DNA]</scope>
    <source>
        <strain evidence="2 3">AX4</strain>
    </source>
</reference>
<dbReference type="GO" id="GO:0005773">
    <property type="term" value="C:vacuole"/>
    <property type="evidence" value="ECO:0000318"/>
    <property type="project" value="GO_Central"/>
</dbReference>
<dbReference type="FunCoup" id="Q54T42">
    <property type="interactions" value="1"/>
</dbReference>
<dbReference type="Proteomes" id="UP000002195">
    <property type="component" value="Unassembled WGS sequence"/>
</dbReference>
<dbReference type="Gene3D" id="3.40.50.2060">
    <property type="match status" value="1"/>
</dbReference>
<dbReference type="STRING" id="44689.Q54T42"/>
<sequence length="647" mass="74553">MNKNNKSFNNEESVSPELTGSVMFDSTDWIKLKTLQLFSIIDSFKISLFLDEQVTLVIDRQISGPFSLIFTLQQLNERGIHNLTYFEDLKVTDKTKSIIFLCRPRLELIQKISQFIQQQKQNSLKYHLIAIPNLDASSNYLLESEGLLDYLKIESYDFGFIPYDNDLFSMEIGDFYSRCFVENDNYQLNSIGKSFIKLQQLYGPFKTIVGKGSKSLIISEHIQQLQTLIPPIEQSKLKTLILIDRTVDLIPLLCTQQTYQGLIDEEIKISNSQSIIIEKDIEIREQVLVSPPTQEPKKFEERVVRIEKEKKKLPLSPFSDLFYQQVKDLSFSSVPTMLYLNAQSISNGMNELKKSNSQLLSLPEIKKLLSKIPDVNKKQQLLELHTEIVQELLKRVNSDDFHQKISIEFEMLFQMSNNFIGSNGNTASSVLDFIENLIIRKKPMYQVLRLLSICCLTVGIKDQKQYENILKSFIHVYGIQEMTTLMRLEKAGLLGNNNNNNNLKFKLSSQLFKNFNLIIDNNENSSSSGKENDNDKLKEYDQVYQGYIPLITRIIEEGQKNKQQGWFNKSLESKLNCIDQPFFIKELQTTSNYDINSFTMVMFVGGVSFAEISSLRTLKKKYGRGSGYDFIFGTTSLINGDNFLKNL</sequence>
<dbReference type="InterPro" id="IPR001619">
    <property type="entry name" value="Sec1-like"/>
</dbReference>
<evidence type="ECO:0000256" key="1">
    <source>
        <dbReference type="ARBA" id="ARBA00009884"/>
    </source>
</evidence>
<dbReference type="KEGG" id="ddi:DDB_G0282017"/>
<dbReference type="AlphaFoldDB" id="Q54T42"/>
<dbReference type="GO" id="GO:0006886">
    <property type="term" value="P:intracellular protein transport"/>
    <property type="evidence" value="ECO:0000318"/>
    <property type="project" value="GO_Central"/>
</dbReference>
<dbReference type="PaxDb" id="44689-DDB0234140"/>
<dbReference type="EMBL" id="AAFI02000044">
    <property type="protein sequence ID" value="EAL66430.1"/>
    <property type="molecule type" value="Genomic_DNA"/>
</dbReference>
<dbReference type="RefSeq" id="XP_640409.1">
    <property type="nucleotide sequence ID" value="XM_635317.1"/>
</dbReference>
<dbReference type="SUPFAM" id="SSF56815">
    <property type="entry name" value="Sec1/munc18-like (SM) proteins"/>
    <property type="match status" value="1"/>
</dbReference>
<comment type="similarity">
    <text evidence="1">Belongs to the STXBP/unc-18/SEC1 family.</text>
</comment>
<dbReference type="Pfam" id="PF00995">
    <property type="entry name" value="Sec1"/>
    <property type="match status" value="1"/>
</dbReference>
<dbReference type="OMA" id="HLMEMNA"/>
<gene>
    <name evidence="2" type="ORF">DDB_G0282017</name>
</gene>
<dbReference type="InterPro" id="IPR027482">
    <property type="entry name" value="Sec1-like_dom2"/>
</dbReference>
<dbReference type="PhylomeDB" id="Q54T42"/>
<dbReference type="Gene3D" id="3.40.50.1910">
    <property type="match status" value="2"/>
</dbReference>
<dbReference type="HOGENOM" id="CLU_016678_3_1_1"/>
<evidence type="ECO:0000313" key="3">
    <source>
        <dbReference type="Proteomes" id="UP000002195"/>
    </source>
</evidence>
<dbReference type="SMR" id="Q54T42"/>
<accession>Q54T42</accession>
<dbReference type="PANTHER" id="PTHR11679">
    <property type="entry name" value="VESICLE PROTEIN SORTING-ASSOCIATED"/>
    <property type="match status" value="1"/>
</dbReference>
<dbReference type="Gene3D" id="1.25.40.850">
    <property type="match status" value="1"/>
</dbReference>
<dbReference type="InterPro" id="IPR043154">
    <property type="entry name" value="Sec-1-like_dom1"/>
</dbReference>
<dbReference type="GO" id="GO:0016192">
    <property type="term" value="P:vesicle-mediated transport"/>
    <property type="evidence" value="ECO:0000318"/>
    <property type="project" value="GO_Central"/>
</dbReference>
<dbReference type="GO" id="GO:0033263">
    <property type="term" value="C:CORVET complex"/>
    <property type="evidence" value="ECO:0000318"/>
    <property type="project" value="GO_Central"/>
</dbReference>
<dbReference type="dictyBase" id="DDB_G0282017"/>
<evidence type="ECO:0000313" key="2">
    <source>
        <dbReference type="EMBL" id="EAL66430.1"/>
    </source>
</evidence>
<comment type="caution">
    <text evidence="2">The sequence shown here is derived from an EMBL/GenBank/DDBJ whole genome shotgun (WGS) entry which is preliminary data.</text>
</comment>
<dbReference type="InParanoid" id="Q54T42"/>
<dbReference type="GeneID" id="8623364"/>
<protein>
    <submittedName>
        <fullName evidence="2">Sec1-like family protein</fullName>
    </submittedName>
</protein>
<name>Q54T42_DICDI</name>